<evidence type="ECO:0000259" key="4">
    <source>
        <dbReference type="PROSITE" id="PS01124"/>
    </source>
</evidence>
<evidence type="ECO:0000313" key="6">
    <source>
        <dbReference type="Proteomes" id="UP000002484"/>
    </source>
</evidence>
<dbReference type="InterPro" id="IPR011051">
    <property type="entry name" value="RmlC_Cupin_sf"/>
</dbReference>
<keyword evidence="2" id="KW-0238">DNA-binding</keyword>
<feature type="domain" description="HTH araC/xylS-type" evidence="4">
    <location>
        <begin position="176"/>
        <end position="273"/>
    </location>
</feature>
<dbReference type="Pfam" id="PF02311">
    <property type="entry name" value="AraC_binding"/>
    <property type="match status" value="1"/>
</dbReference>
<sequence length="285" mass="31803">MYVCPRVPDVTAFAPPTAVHQIDMRRGSDVRAGVYRFDIGEDVVTGWHTHHFHEVEYAIEGVAEVETESARFLLPPQQAMWIPAGVAHCPTLTRVKTVAVFFDPSMVPGTHDRARTLAAAPVIREMMIYGERWPINRPSGDATADAYFEVLATLVFDWLDHEIPLSLPTTTDPVVSAAMDYTNAHLDQVELFDVCRAIGVSDRSLRRAFSAVTGMAWRDYLLQSRLMRAMAILAEPGPTILETATRVGFGSVSAFTRAFRRHTGETPTSYRRRVLAGRERSTVSR</sequence>
<dbReference type="InParanoid" id="E3J5Q2"/>
<evidence type="ECO:0000313" key="5">
    <source>
        <dbReference type="EMBL" id="ADP83139.1"/>
    </source>
</evidence>
<accession>E3J5Q2</accession>
<dbReference type="Proteomes" id="UP000002484">
    <property type="component" value="Chromosome"/>
</dbReference>
<keyword evidence="1" id="KW-0805">Transcription regulation</keyword>
<dbReference type="KEGG" id="fri:FraEuI1c_5150"/>
<dbReference type="Gene3D" id="1.10.10.60">
    <property type="entry name" value="Homeodomain-like"/>
    <property type="match status" value="1"/>
</dbReference>
<protein>
    <submittedName>
        <fullName evidence="5">Transcriptional regulator, AraC family</fullName>
    </submittedName>
</protein>
<dbReference type="InterPro" id="IPR014710">
    <property type="entry name" value="RmlC-like_jellyroll"/>
</dbReference>
<keyword evidence="3" id="KW-0804">Transcription</keyword>
<dbReference type="STRING" id="298654.FraEuI1c_5150"/>
<dbReference type="Pfam" id="PF12833">
    <property type="entry name" value="HTH_18"/>
    <property type="match status" value="1"/>
</dbReference>
<dbReference type="Gene3D" id="2.60.120.10">
    <property type="entry name" value="Jelly Rolls"/>
    <property type="match status" value="1"/>
</dbReference>
<dbReference type="AlphaFoldDB" id="E3J5Q2"/>
<dbReference type="PANTHER" id="PTHR11019:SF159">
    <property type="entry name" value="TRANSCRIPTIONAL REGULATOR-RELATED"/>
    <property type="match status" value="1"/>
</dbReference>
<dbReference type="EMBL" id="CP002299">
    <property type="protein sequence ID" value="ADP83139.1"/>
    <property type="molecule type" value="Genomic_DNA"/>
</dbReference>
<dbReference type="SMART" id="SM00342">
    <property type="entry name" value="HTH_ARAC"/>
    <property type="match status" value="1"/>
</dbReference>
<dbReference type="PRINTS" id="PR00032">
    <property type="entry name" value="HTHARAC"/>
</dbReference>
<dbReference type="SUPFAM" id="SSF51182">
    <property type="entry name" value="RmlC-like cupins"/>
    <property type="match status" value="1"/>
</dbReference>
<dbReference type="eggNOG" id="COG2207">
    <property type="taxonomic scope" value="Bacteria"/>
</dbReference>
<evidence type="ECO:0000256" key="2">
    <source>
        <dbReference type="ARBA" id="ARBA00023125"/>
    </source>
</evidence>
<dbReference type="InterPro" id="IPR018060">
    <property type="entry name" value="HTH_AraC"/>
</dbReference>
<dbReference type="PROSITE" id="PS01124">
    <property type="entry name" value="HTH_ARAC_FAMILY_2"/>
    <property type="match status" value="1"/>
</dbReference>
<organism evidence="5 6">
    <name type="scientific">Pseudofrankia inefficax (strain DSM 45817 / CECT 9037 / DDB 130130 / EuI1c)</name>
    <name type="common">Frankia inefficax</name>
    <dbReference type="NCBI Taxonomy" id="298654"/>
    <lineage>
        <taxon>Bacteria</taxon>
        <taxon>Bacillati</taxon>
        <taxon>Actinomycetota</taxon>
        <taxon>Actinomycetes</taxon>
        <taxon>Frankiales</taxon>
        <taxon>Frankiaceae</taxon>
        <taxon>Pseudofrankia</taxon>
    </lineage>
</organism>
<gene>
    <name evidence="5" type="ordered locus">FraEuI1c_5150</name>
</gene>
<dbReference type="InterPro" id="IPR003313">
    <property type="entry name" value="AraC-bd"/>
</dbReference>
<evidence type="ECO:0000256" key="3">
    <source>
        <dbReference type="ARBA" id="ARBA00023163"/>
    </source>
</evidence>
<dbReference type="InterPro" id="IPR018062">
    <property type="entry name" value="HTH_AraC-typ_CS"/>
</dbReference>
<dbReference type="InterPro" id="IPR020449">
    <property type="entry name" value="Tscrpt_reg_AraC-type_HTH"/>
</dbReference>
<reference evidence="5 6" key="1">
    <citation type="submission" date="2010-10" db="EMBL/GenBank/DDBJ databases">
        <title>Complete sequence of Frankia sp. EuI1c.</title>
        <authorList>
            <consortium name="US DOE Joint Genome Institute"/>
            <person name="Lucas S."/>
            <person name="Copeland A."/>
            <person name="Lapidus A."/>
            <person name="Cheng J.-F."/>
            <person name="Bruce D."/>
            <person name="Goodwin L."/>
            <person name="Pitluck S."/>
            <person name="Chertkov O."/>
            <person name="Detter J.C."/>
            <person name="Han C."/>
            <person name="Tapia R."/>
            <person name="Land M."/>
            <person name="Hauser L."/>
            <person name="Jeffries C."/>
            <person name="Kyrpides N."/>
            <person name="Ivanova N."/>
            <person name="Mikhailova N."/>
            <person name="Beauchemin N."/>
            <person name="Sen A."/>
            <person name="Sur S.A."/>
            <person name="Gtari M."/>
            <person name="Wall L."/>
            <person name="Tisa L."/>
            <person name="Woyke T."/>
        </authorList>
    </citation>
    <scope>NUCLEOTIDE SEQUENCE [LARGE SCALE GENOMIC DNA]</scope>
    <source>
        <strain evidence="6">DSM 45817 / CECT 9037 / EuI1c</strain>
    </source>
</reference>
<dbReference type="PROSITE" id="PS00041">
    <property type="entry name" value="HTH_ARAC_FAMILY_1"/>
    <property type="match status" value="1"/>
</dbReference>
<dbReference type="HOGENOM" id="CLU_000445_87_1_11"/>
<keyword evidence="6" id="KW-1185">Reference proteome</keyword>
<proteinExistence type="predicted"/>
<dbReference type="SUPFAM" id="SSF46689">
    <property type="entry name" value="Homeodomain-like"/>
    <property type="match status" value="1"/>
</dbReference>
<name>E3J5Q2_PSEI1</name>
<dbReference type="InterPro" id="IPR009057">
    <property type="entry name" value="Homeodomain-like_sf"/>
</dbReference>
<dbReference type="RefSeq" id="WP_013426257.1">
    <property type="nucleotide sequence ID" value="NC_014666.1"/>
</dbReference>
<dbReference type="PANTHER" id="PTHR11019">
    <property type="entry name" value="HTH-TYPE TRANSCRIPTIONAL REGULATOR NIMR"/>
    <property type="match status" value="1"/>
</dbReference>
<evidence type="ECO:0000256" key="1">
    <source>
        <dbReference type="ARBA" id="ARBA00023015"/>
    </source>
</evidence>
<dbReference type="GO" id="GO:0003700">
    <property type="term" value="F:DNA-binding transcription factor activity"/>
    <property type="evidence" value="ECO:0007669"/>
    <property type="project" value="InterPro"/>
</dbReference>
<dbReference type="CDD" id="cd06124">
    <property type="entry name" value="cupin_NimR-like_N"/>
    <property type="match status" value="1"/>
</dbReference>
<dbReference type="GO" id="GO:0043565">
    <property type="term" value="F:sequence-specific DNA binding"/>
    <property type="evidence" value="ECO:0007669"/>
    <property type="project" value="InterPro"/>
</dbReference>